<dbReference type="EMBL" id="FCON02000005">
    <property type="protein sequence ID" value="SAL20218.1"/>
    <property type="molecule type" value="Genomic_DNA"/>
</dbReference>
<evidence type="ECO:0000313" key="1">
    <source>
        <dbReference type="EMBL" id="SAL20218.1"/>
    </source>
</evidence>
<accession>A0A158FK06</accession>
<proteinExistence type="predicted"/>
<dbReference type="RefSeq" id="WP_087642984.1">
    <property type="nucleotide sequence ID" value="NZ_FCON02000005.1"/>
</dbReference>
<organism evidence="1 2">
    <name type="scientific">Caballeronia choica</name>
    <dbReference type="NCBI Taxonomy" id="326476"/>
    <lineage>
        <taxon>Bacteria</taxon>
        <taxon>Pseudomonadati</taxon>
        <taxon>Pseudomonadota</taxon>
        <taxon>Betaproteobacteria</taxon>
        <taxon>Burkholderiales</taxon>
        <taxon>Burkholderiaceae</taxon>
        <taxon>Caballeronia</taxon>
    </lineage>
</organism>
<protein>
    <submittedName>
        <fullName evidence="1">Uncharacterized protein</fullName>
    </submittedName>
</protein>
<comment type="caution">
    <text evidence="1">The sequence shown here is derived from an EMBL/GenBank/DDBJ whole genome shotgun (WGS) entry which is preliminary data.</text>
</comment>
<gene>
    <name evidence="1" type="ORF">AWB68_00729</name>
</gene>
<keyword evidence="2" id="KW-1185">Reference proteome</keyword>
<dbReference type="AlphaFoldDB" id="A0A158FK06"/>
<sequence length="89" mass="10008">MLNRLTRASAQLNGTAACADFDRDTGRLRIFENGALRFEWFPPHSWFMISSAAGFSKWGCHPGEKELEAVLHEVLSRRPWVETADASVS</sequence>
<dbReference type="Proteomes" id="UP000054770">
    <property type="component" value="Unassembled WGS sequence"/>
</dbReference>
<evidence type="ECO:0000313" key="2">
    <source>
        <dbReference type="Proteomes" id="UP000054770"/>
    </source>
</evidence>
<name>A0A158FK06_9BURK</name>
<reference evidence="1" key="1">
    <citation type="submission" date="2016-01" db="EMBL/GenBank/DDBJ databases">
        <authorList>
            <person name="Peeters C."/>
        </authorList>
    </citation>
    <scope>NUCLEOTIDE SEQUENCE [LARGE SCALE GENOMIC DNA]</scope>
    <source>
        <strain evidence="1">LMG 22940</strain>
    </source>
</reference>
<dbReference type="PROSITE" id="PS51257">
    <property type="entry name" value="PROKAR_LIPOPROTEIN"/>
    <property type="match status" value="1"/>
</dbReference>
<dbReference type="OrthoDB" id="9009101at2"/>